<keyword evidence="2" id="KW-1185">Reference proteome</keyword>
<organism evidence="1 2">
    <name type="scientific">Flavobacterium hydrocarbonoxydans</name>
    <dbReference type="NCBI Taxonomy" id="2683249"/>
    <lineage>
        <taxon>Bacteria</taxon>
        <taxon>Pseudomonadati</taxon>
        <taxon>Bacteroidota</taxon>
        <taxon>Flavobacteriia</taxon>
        <taxon>Flavobacteriales</taxon>
        <taxon>Flavobacteriaceae</taxon>
        <taxon>Flavobacterium</taxon>
    </lineage>
</organism>
<proteinExistence type="predicted"/>
<accession>A0A6I4NQD2</accession>
<dbReference type="Proteomes" id="UP000471501">
    <property type="component" value="Unassembled WGS sequence"/>
</dbReference>
<dbReference type="Gene3D" id="3.40.50.2000">
    <property type="entry name" value="Glycogen Phosphorylase B"/>
    <property type="match status" value="1"/>
</dbReference>
<name>A0A6I4NQD2_9FLAO</name>
<protein>
    <submittedName>
        <fullName evidence="1">Uncharacterized protein</fullName>
    </submittedName>
</protein>
<sequence>MKKGLMIDRFKYYKRGNSKGIIILDDFLPSTLSPWRSYEYSEICSFFDNTRIKVDGSTYEHYTQEKSFDQNLALLTANYPSLTDKIGKLKFSSNLNSQLIYMLFYNNIKKHFEVLNRNKNPFTLTLYPGGGFGFDDKLLDENLKRYFDSIYFKGVIVNQNITKEYLLEKKLCDPEKINLINGVPLNLNTLEIKNFRYLKDTKKTSILFFANKYTNDGSDKGFDVFQKIVSLLKHKKDDFNFIVIGGFSQNDLVDRSLDNIVEFKGILDEFQFESILKKTHIMISPNKPFVLSKNAFDGFPLATSVTASIFGNVNFMTDYFNESKHIDLEDGIDFYKINNNLDEMIKQIMQLHTNKDLMKRIAENGRNKMLHLYSFNQQITPRIEHFKKILS</sequence>
<dbReference type="EMBL" id="WSTB01000005">
    <property type="protein sequence ID" value="MWB94785.1"/>
    <property type="molecule type" value="Genomic_DNA"/>
</dbReference>
<reference evidence="1 2" key="1">
    <citation type="submission" date="2019-12" db="EMBL/GenBank/DDBJ databases">
        <authorList>
            <person name="Kim Y.S."/>
        </authorList>
    </citation>
    <scope>NUCLEOTIDE SEQUENCE [LARGE SCALE GENOMIC DNA]</scope>
    <source>
        <strain evidence="1 2">GA093</strain>
    </source>
</reference>
<dbReference type="AlphaFoldDB" id="A0A6I4NQD2"/>
<dbReference type="SUPFAM" id="SSF53756">
    <property type="entry name" value="UDP-Glycosyltransferase/glycogen phosphorylase"/>
    <property type="match status" value="1"/>
</dbReference>
<gene>
    <name evidence="1" type="ORF">GON26_10445</name>
</gene>
<dbReference type="RefSeq" id="WP_160374758.1">
    <property type="nucleotide sequence ID" value="NZ_WSTB01000005.1"/>
</dbReference>
<evidence type="ECO:0000313" key="1">
    <source>
        <dbReference type="EMBL" id="MWB94785.1"/>
    </source>
</evidence>
<comment type="caution">
    <text evidence="1">The sequence shown here is derived from an EMBL/GenBank/DDBJ whole genome shotgun (WGS) entry which is preliminary data.</text>
</comment>
<evidence type="ECO:0000313" key="2">
    <source>
        <dbReference type="Proteomes" id="UP000471501"/>
    </source>
</evidence>